<dbReference type="Proteomes" id="UP000018680">
    <property type="component" value="Chromosome"/>
</dbReference>
<sequence>MFLTSETEPEVILNFANRIRGFLLDNPEFRIQEPKRRMNLQGGRSFSFSMPGVDFDSIIFHGHSGLYHREVSRESNWISQIIFNKEQTSTFELKPFRRYAGFIVSSVEHAPERMEAYFSSQQIAPLVPLVIPILQKDHCSLTEEGEIINGSIKGSLAVYAPPGDEGERLAEHVYRILMDSAEQNSRRFTSHGIRSLEINPPKTMSFPEMAEASGEIRADVDCNIQDDSYWTVIY</sequence>
<protein>
    <submittedName>
        <fullName evidence="1">Uncharacterized protein</fullName>
    </submittedName>
</protein>
<evidence type="ECO:0000313" key="2">
    <source>
        <dbReference type="Proteomes" id="UP000018680"/>
    </source>
</evidence>
<accession>V5WDR3</accession>
<dbReference type="KEGG" id="slr:L21SP2_0495"/>
<keyword evidence="2" id="KW-1185">Reference proteome</keyword>
<dbReference type="EMBL" id="CP006939">
    <property type="protein sequence ID" value="AHC13927.1"/>
    <property type="molecule type" value="Genomic_DNA"/>
</dbReference>
<dbReference type="AlphaFoldDB" id="V5WDR3"/>
<proteinExistence type="predicted"/>
<dbReference type="RefSeq" id="WP_024266859.1">
    <property type="nucleotide sequence ID" value="NC_023035.1"/>
</dbReference>
<gene>
    <name evidence="1" type="ORF">L21SP2_0495</name>
</gene>
<organism evidence="1 2">
    <name type="scientific">Salinispira pacifica</name>
    <dbReference type="NCBI Taxonomy" id="1307761"/>
    <lineage>
        <taxon>Bacteria</taxon>
        <taxon>Pseudomonadati</taxon>
        <taxon>Spirochaetota</taxon>
        <taxon>Spirochaetia</taxon>
        <taxon>Spirochaetales</taxon>
        <taxon>Spirochaetaceae</taxon>
        <taxon>Salinispira</taxon>
    </lineage>
</organism>
<evidence type="ECO:0000313" key="1">
    <source>
        <dbReference type="EMBL" id="AHC13927.1"/>
    </source>
</evidence>
<dbReference type="HOGENOM" id="CLU_1184377_0_0_12"/>
<reference evidence="1 2" key="1">
    <citation type="journal article" date="2015" name="Stand. Genomic Sci.">
        <title>Complete genome sequence and description of Salinispira pacifica gen. nov., sp. nov., a novel spirochaete isolated form a hypersaline microbial mat.</title>
        <authorList>
            <person name="Ben Hania W."/>
            <person name="Joseph M."/>
            <person name="Schumann P."/>
            <person name="Bunk B."/>
            <person name="Fiebig A."/>
            <person name="Sproer C."/>
            <person name="Klenk H.P."/>
            <person name="Fardeau M.L."/>
            <person name="Spring S."/>
        </authorList>
    </citation>
    <scope>NUCLEOTIDE SEQUENCE [LARGE SCALE GENOMIC DNA]</scope>
    <source>
        <strain evidence="1 2">L21-RPul-D2</strain>
    </source>
</reference>
<name>V5WDR3_9SPIO</name>